<reference evidence="2" key="1">
    <citation type="submission" date="2016-11" db="EMBL/GenBank/DDBJ databases">
        <authorList>
            <person name="Varghese N."/>
            <person name="Submissions S."/>
        </authorList>
    </citation>
    <scope>NUCLEOTIDE SEQUENCE [LARGE SCALE GENOMIC DNA]</scope>
    <source>
        <strain evidence="2">DSM 19859</strain>
    </source>
</reference>
<dbReference type="OrthoDB" id="1447565at2"/>
<dbReference type="EMBL" id="FQXT01000011">
    <property type="protein sequence ID" value="SHI27232.1"/>
    <property type="molecule type" value="Genomic_DNA"/>
</dbReference>
<dbReference type="STRING" id="573501.SAMN04487999_3451"/>
<proteinExistence type="predicted"/>
<protein>
    <submittedName>
        <fullName evidence="1">Uncharacterized protein</fullName>
    </submittedName>
</protein>
<sequence>MKRNKINKRKIKSLQTIAQRTYGLQKERIGKHTYRTAKVHFEDFEDHMMRTTALLDVCILALESEGKFYSKILSHKSGDIAIQQALELVIQLLPHEDISKYQQLIHILEEDVEALGLPKKLKKLIKMNADEKEKNI</sequence>
<dbReference type="RefSeq" id="WP_072985227.1">
    <property type="nucleotide sequence ID" value="NZ_FQXT01000011.1"/>
</dbReference>
<name>A0A1M5ZSP5_9FLAO</name>
<evidence type="ECO:0000313" key="2">
    <source>
        <dbReference type="Proteomes" id="UP000184240"/>
    </source>
</evidence>
<gene>
    <name evidence="1" type="ORF">SAMN04487999_3451</name>
</gene>
<evidence type="ECO:0000313" key="1">
    <source>
        <dbReference type="EMBL" id="SHI27232.1"/>
    </source>
</evidence>
<accession>A0A1M5ZSP5</accession>
<dbReference type="Proteomes" id="UP000184240">
    <property type="component" value="Unassembled WGS sequence"/>
</dbReference>
<organism evidence="1 2">
    <name type="scientific">Leeuwenhoekiella palythoae</name>
    <dbReference type="NCBI Taxonomy" id="573501"/>
    <lineage>
        <taxon>Bacteria</taxon>
        <taxon>Pseudomonadati</taxon>
        <taxon>Bacteroidota</taxon>
        <taxon>Flavobacteriia</taxon>
        <taxon>Flavobacteriales</taxon>
        <taxon>Flavobacteriaceae</taxon>
        <taxon>Leeuwenhoekiella</taxon>
    </lineage>
</organism>
<dbReference type="AlphaFoldDB" id="A0A1M5ZSP5"/>